<dbReference type="EMBL" id="BAAALM010000015">
    <property type="protein sequence ID" value="GAA1213840.1"/>
    <property type="molecule type" value="Genomic_DNA"/>
</dbReference>
<sequence>MKDRLPGTGAVSVVSAFIGDFVPGLSPDSPPGESVAVEVLVACTRYEGTAAAKVRTRASGSAVAISPM</sequence>
<comment type="caution">
    <text evidence="1">The sequence shown here is derived from an EMBL/GenBank/DDBJ whole genome shotgun (WGS) entry which is preliminary data.</text>
</comment>
<evidence type="ECO:0000313" key="2">
    <source>
        <dbReference type="Proteomes" id="UP001500467"/>
    </source>
</evidence>
<keyword evidence="2" id="KW-1185">Reference proteome</keyword>
<accession>A0ABP4G4S4</accession>
<evidence type="ECO:0000313" key="1">
    <source>
        <dbReference type="EMBL" id="GAA1213840.1"/>
    </source>
</evidence>
<dbReference type="Proteomes" id="UP001500467">
    <property type="component" value="Unassembled WGS sequence"/>
</dbReference>
<protein>
    <submittedName>
        <fullName evidence="1">Uncharacterized protein</fullName>
    </submittedName>
</protein>
<gene>
    <name evidence="1" type="ORF">GCM10009675_39600</name>
</gene>
<reference evidence="2" key="1">
    <citation type="journal article" date="2019" name="Int. J. Syst. Evol. Microbiol.">
        <title>The Global Catalogue of Microorganisms (GCM) 10K type strain sequencing project: providing services to taxonomists for standard genome sequencing and annotation.</title>
        <authorList>
            <consortium name="The Broad Institute Genomics Platform"/>
            <consortium name="The Broad Institute Genome Sequencing Center for Infectious Disease"/>
            <person name="Wu L."/>
            <person name="Ma J."/>
        </authorList>
    </citation>
    <scope>NUCLEOTIDE SEQUENCE [LARGE SCALE GENOMIC DNA]</scope>
    <source>
        <strain evidence="2">JCM 13022</strain>
    </source>
</reference>
<name>A0ABP4G4S4_9PSEU</name>
<organism evidence="1 2">
    <name type="scientific">Prauserella alba</name>
    <dbReference type="NCBI Taxonomy" id="176898"/>
    <lineage>
        <taxon>Bacteria</taxon>
        <taxon>Bacillati</taxon>
        <taxon>Actinomycetota</taxon>
        <taxon>Actinomycetes</taxon>
        <taxon>Pseudonocardiales</taxon>
        <taxon>Pseudonocardiaceae</taxon>
        <taxon>Prauserella</taxon>
    </lineage>
</organism>
<proteinExistence type="predicted"/>